<keyword evidence="4" id="KW-0009">Actin-binding</keyword>
<reference evidence="6 7" key="1">
    <citation type="journal article" date="2018" name="Evol. Lett.">
        <title>Horizontal gene cluster transfer increased hallucinogenic mushroom diversity.</title>
        <authorList>
            <person name="Reynolds H.T."/>
            <person name="Vijayakumar V."/>
            <person name="Gluck-Thaler E."/>
            <person name="Korotkin H.B."/>
            <person name="Matheny P.B."/>
            <person name="Slot J.C."/>
        </authorList>
    </citation>
    <scope>NUCLEOTIDE SEQUENCE [LARGE SCALE GENOMIC DNA]</scope>
    <source>
        <strain evidence="6 7">2629</strain>
    </source>
</reference>
<organism evidence="6 7">
    <name type="scientific">Panaeolus cyanescens</name>
    <dbReference type="NCBI Taxonomy" id="181874"/>
    <lineage>
        <taxon>Eukaryota</taxon>
        <taxon>Fungi</taxon>
        <taxon>Dikarya</taxon>
        <taxon>Basidiomycota</taxon>
        <taxon>Agaricomycotina</taxon>
        <taxon>Agaricomycetes</taxon>
        <taxon>Agaricomycetidae</taxon>
        <taxon>Agaricales</taxon>
        <taxon>Agaricineae</taxon>
        <taxon>Galeropsidaceae</taxon>
        <taxon>Panaeolus</taxon>
    </lineage>
</organism>
<dbReference type="PANTHER" id="PTHR11977">
    <property type="entry name" value="VILLIN"/>
    <property type="match status" value="1"/>
</dbReference>
<dbReference type="CDD" id="cd11290">
    <property type="entry name" value="gelsolin_S1_like"/>
    <property type="match status" value="1"/>
</dbReference>
<comment type="similarity">
    <text evidence="1">Belongs to the villin/gelsolin family.</text>
</comment>
<dbReference type="PRINTS" id="PR00597">
    <property type="entry name" value="GELSOLIN"/>
</dbReference>
<feature type="domain" description="Gelsolin-like" evidence="5">
    <location>
        <begin position="299"/>
        <end position="380"/>
    </location>
</feature>
<dbReference type="GO" id="GO:0005737">
    <property type="term" value="C:cytoplasm"/>
    <property type="evidence" value="ECO:0007669"/>
    <property type="project" value="TreeGrafter"/>
</dbReference>
<gene>
    <name evidence="6" type="ORF">CVT24_004481</name>
</gene>
<dbReference type="Pfam" id="PF00626">
    <property type="entry name" value="Gelsolin"/>
    <property type="match status" value="2"/>
</dbReference>
<evidence type="ECO:0000256" key="2">
    <source>
        <dbReference type="ARBA" id="ARBA00022467"/>
    </source>
</evidence>
<dbReference type="GO" id="GO:0051015">
    <property type="term" value="F:actin filament binding"/>
    <property type="evidence" value="ECO:0007669"/>
    <property type="project" value="InterPro"/>
</dbReference>
<evidence type="ECO:0000256" key="1">
    <source>
        <dbReference type="ARBA" id="ARBA00008418"/>
    </source>
</evidence>
<dbReference type="FunFam" id="3.40.20.10:FF:000043">
    <property type="entry name" value="macrophage-capping protein-like isoform X2"/>
    <property type="match status" value="1"/>
</dbReference>
<dbReference type="InterPro" id="IPR007123">
    <property type="entry name" value="Gelsolin-like_dom"/>
</dbReference>
<dbReference type="PANTHER" id="PTHR11977:SF130">
    <property type="entry name" value="SEVERIN"/>
    <property type="match status" value="1"/>
</dbReference>
<dbReference type="OrthoDB" id="6375767at2759"/>
<feature type="domain" description="Gelsolin-like" evidence="5">
    <location>
        <begin position="59"/>
        <end position="140"/>
    </location>
</feature>
<dbReference type="GO" id="GO:0008154">
    <property type="term" value="P:actin polymerization or depolymerization"/>
    <property type="evidence" value="ECO:0007669"/>
    <property type="project" value="TreeGrafter"/>
</dbReference>
<evidence type="ECO:0000256" key="4">
    <source>
        <dbReference type="ARBA" id="ARBA00023203"/>
    </source>
</evidence>
<evidence type="ECO:0000313" key="6">
    <source>
        <dbReference type="EMBL" id="PPR00420.1"/>
    </source>
</evidence>
<keyword evidence="7" id="KW-1185">Reference proteome</keyword>
<name>A0A409YBQ3_9AGAR</name>
<dbReference type="GO" id="GO:0015629">
    <property type="term" value="C:actin cytoskeleton"/>
    <property type="evidence" value="ECO:0007669"/>
    <property type="project" value="TreeGrafter"/>
</dbReference>
<dbReference type="SUPFAM" id="SSF55753">
    <property type="entry name" value="Actin depolymerizing proteins"/>
    <property type="match status" value="3"/>
</dbReference>
<evidence type="ECO:0000259" key="5">
    <source>
        <dbReference type="Pfam" id="PF00626"/>
    </source>
</evidence>
<dbReference type="AlphaFoldDB" id="A0A409YBQ3"/>
<sequence length="384" mass="43321">MAHLTKAKVYDIEDSNIALLGSDLEKHVRQEAGELEPAWEDAGKAEGLQIWRIENFHVVPWPNERYGTFYDGDSYIVLYTFKKTPEAKSLSYDLHFWLGQHTTQDEAGTAAYKTVELDGLLHGKPIQFREVQSYESTRFLTYFPRFTCLKGGVASGFHHVAATPPLNIRKLYRITLIKAPSNGRSTLIVREVAPVAESLVEGDTYVLDKGENLLQLNTRMSAGQEKFKAAEFAQSIMNERQSQCSLEVFDEGGSGFGRFLAEFGEGTVLRKEDTPVERHDRSLFRLSDASGEVKFEQLDAVRTSLSTMDAFLLDDSSSLTQPAIYVWIGKRASLNERRLAMQYAQRYLYKKQPPSGVSKARSVAIPIVRMQEGDEPDDFLDLLL</sequence>
<keyword evidence="3" id="KW-0677">Repeat</keyword>
<dbReference type="EMBL" id="NHTK01001311">
    <property type="protein sequence ID" value="PPR00420.1"/>
    <property type="molecule type" value="Genomic_DNA"/>
</dbReference>
<accession>A0A409YBQ3</accession>
<dbReference type="STRING" id="181874.A0A409YBQ3"/>
<comment type="caution">
    <text evidence="6">The sequence shown here is derived from an EMBL/GenBank/DDBJ whole genome shotgun (WGS) entry which is preliminary data.</text>
</comment>
<dbReference type="Proteomes" id="UP000284842">
    <property type="component" value="Unassembled WGS sequence"/>
</dbReference>
<evidence type="ECO:0000313" key="7">
    <source>
        <dbReference type="Proteomes" id="UP000284842"/>
    </source>
</evidence>
<dbReference type="Gene3D" id="3.40.20.10">
    <property type="entry name" value="Severin"/>
    <property type="match status" value="3"/>
</dbReference>
<dbReference type="InParanoid" id="A0A409YBQ3"/>
<proteinExistence type="inferred from homology"/>
<dbReference type="SMART" id="SM00262">
    <property type="entry name" value="GEL"/>
    <property type="match status" value="3"/>
</dbReference>
<dbReference type="InterPro" id="IPR007122">
    <property type="entry name" value="Villin/Gelsolin"/>
</dbReference>
<dbReference type="InterPro" id="IPR029006">
    <property type="entry name" value="ADF-H/Gelsolin-like_dom_sf"/>
</dbReference>
<keyword evidence="2" id="KW-0117">Actin capping</keyword>
<evidence type="ECO:0000256" key="3">
    <source>
        <dbReference type="ARBA" id="ARBA00022737"/>
    </source>
</evidence>
<protein>
    <recommendedName>
        <fullName evidence="5">Gelsolin-like domain-containing protein</fullName>
    </recommendedName>
</protein>
<dbReference type="GO" id="GO:0051693">
    <property type="term" value="P:actin filament capping"/>
    <property type="evidence" value="ECO:0007669"/>
    <property type="project" value="UniProtKB-KW"/>
</dbReference>